<name>A0AC34FLV9_9BILA</name>
<sequence>MLFYKNNNERGGKHRYFHYRKAEFSGIPSCADKAVTDTDSNLIEFGAHLSCNIGDVQKAVSDEYATGASPTRCINDEKENANDSSKTVNQKCIILVYIISKLCP</sequence>
<accession>A0AC34FLV9</accession>
<reference evidence="2" key="1">
    <citation type="submission" date="2022-11" db="UniProtKB">
        <authorList>
            <consortium name="WormBaseParasite"/>
        </authorList>
    </citation>
    <scope>IDENTIFICATION</scope>
</reference>
<proteinExistence type="predicted"/>
<dbReference type="Proteomes" id="UP000887579">
    <property type="component" value="Unplaced"/>
</dbReference>
<evidence type="ECO:0000313" key="2">
    <source>
        <dbReference type="WBParaSite" id="ES5_v2.g18244.t1"/>
    </source>
</evidence>
<evidence type="ECO:0000313" key="1">
    <source>
        <dbReference type="Proteomes" id="UP000887579"/>
    </source>
</evidence>
<dbReference type="WBParaSite" id="ES5_v2.g18244.t1">
    <property type="protein sequence ID" value="ES5_v2.g18244.t1"/>
    <property type="gene ID" value="ES5_v2.g18244"/>
</dbReference>
<organism evidence="1 2">
    <name type="scientific">Panagrolaimus sp. ES5</name>
    <dbReference type="NCBI Taxonomy" id="591445"/>
    <lineage>
        <taxon>Eukaryota</taxon>
        <taxon>Metazoa</taxon>
        <taxon>Ecdysozoa</taxon>
        <taxon>Nematoda</taxon>
        <taxon>Chromadorea</taxon>
        <taxon>Rhabditida</taxon>
        <taxon>Tylenchina</taxon>
        <taxon>Panagrolaimomorpha</taxon>
        <taxon>Panagrolaimoidea</taxon>
        <taxon>Panagrolaimidae</taxon>
        <taxon>Panagrolaimus</taxon>
    </lineage>
</organism>
<protein>
    <submittedName>
        <fullName evidence="2">Uncharacterized protein</fullName>
    </submittedName>
</protein>